<dbReference type="SUPFAM" id="SSF57845">
    <property type="entry name" value="B-box zinc-binding domain"/>
    <property type="match status" value="1"/>
</dbReference>
<evidence type="ECO:0000259" key="4">
    <source>
        <dbReference type="Pfam" id="PF04548"/>
    </source>
</evidence>
<dbReference type="PROSITE" id="PS00675">
    <property type="entry name" value="SIGMA54_INTERACT_1"/>
    <property type="match status" value="1"/>
</dbReference>
<evidence type="ECO:0000313" key="6">
    <source>
        <dbReference type="Proteomes" id="UP001591681"/>
    </source>
</evidence>
<accession>A0ABD1K7Z3</accession>
<dbReference type="Gene3D" id="3.30.160.60">
    <property type="entry name" value="Classic Zinc Finger"/>
    <property type="match status" value="1"/>
</dbReference>
<evidence type="ECO:0000256" key="2">
    <source>
        <dbReference type="ARBA" id="ARBA00022741"/>
    </source>
</evidence>
<dbReference type="PANTHER" id="PTHR32046">
    <property type="entry name" value="G DOMAIN-CONTAINING PROTEIN"/>
    <property type="match status" value="1"/>
</dbReference>
<dbReference type="InterPro" id="IPR006703">
    <property type="entry name" value="G_AIG1"/>
</dbReference>
<comment type="caution">
    <text evidence="5">The sequence shown here is derived from an EMBL/GenBank/DDBJ whole genome shotgun (WGS) entry which is preliminary data.</text>
</comment>
<protein>
    <recommendedName>
        <fullName evidence="4">AIG1-type G domain-containing protein</fullName>
    </recommendedName>
</protein>
<dbReference type="InterPro" id="IPR027417">
    <property type="entry name" value="P-loop_NTPase"/>
</dbReference>
<reference evidence="5 6" key="1">
    <citation type="submission" date="2024-09" db="EMBL/GenBank/DDBJ databases">
        <title>A chromosome-level genome assembly of Gray's grenadier anchovy, Coilia grayii.</title>
        <authorList>
            <person name="Fu Z."/>
        </authorList>
    </citation>
    <scope>NUCLEOTIDE SEQUENCE [LARGE SCALE GENOMIC DNA]</scope>
    <source>
        <strain evidence="5">G4</strain>
        <tissue evidence="5">Muscle</tissue>
    </source>
</reference>
<comment type="similarity">
    <text evidence="1">Belongs to the TRAFAC class TrmE-Era-EngA-EngB-Septin-like GTPase superfamily. AIG1/Toc34/Toc159-like paraseptin GTPase family. IAN subfamily.</text>
</comment>
<dbReference type="GO" id="GO:0000166">
    <property type="term" value="F:nucleotide binding"/>
    <property type="evidence" value="ECO:0007669"/>
    <property type="project" value="UniProtKB-KW"/>
</dbReference>
<dbReference type="EMBL" id="JBHFQA010000008">
    <property type="protein sequence ID" value="KAL2095272.1"/>
    <property type="molecule type" value="Genomic_DNA"/>
</dbReference>
<proteinExistence type="inferred from homology"/>
<dbReference type="Pfam" id="PF04548">
    <property type="entry name" value="AIG1"/>
    <property type="match status" value="1"/>
</dbReference>
<dbReference type="PANTHER" id="PTHR32046:SF11">
    <property type="entry name" value="IMMUNE-ASSOCIATED NUCLEOTIDE-BINDING PROTEIN 10-LIKE"/>
    <property type="match status" value="1"/>
</dbReference>
<evidence type="ECO:0000256" key="1">
    <source>
        <dbReference type="ARBA" id="ARBA00008535"/>
    </source>
</evidence>
<dbReference type="SUPFAM" id="SSF52540">
    <property type="entry name" value="P-loop containing nucleoside triphosphate hydrolases"/>
    <property type="match status" value="1"/>
</dbReference>
<dbReference type="Proteomes" id="UP001591681">
    <property type="component" value="Unassembled WGS sequence"/>
</dbReference>
<gene>
    <name evidence="5" type="ORF">ACEWY4_009991</name>
</gene>
<evidence type="ECO:0000313" key="5">
    <source>
        <dbReference type="EMBL" id="KAL2095272.1"/>
    </source>
</evidence>
<feature type="domain" description="AIG1-type G" evidence="4">
    <location>
        <begin position="138"/>
        <end position="298"/>
    </location>
</feature>
<keyword evidence="2" id="KW-0547">Nucleotide-binding</keyword>
<dbReference type="Gene3D" id="3.40.50.300">
    <property type="entry name" value="P-loop containing nucleotide triphosphate hydrolases"/>
    <property type="match status" value="1"/>
</dbReference>
<sequence length="604" mass="69248">MVNLVHSVPTEESRDVLCSACPERALKFCLTCVASYCTTHVKMHNTVPALQKHTLMDTTEDLGQRLCQQHNRQLELFCKTDQTPVNPSPKKQLAVKKHPIKKASPNCYQLPTERSNIGGHENTRRWTFGKRNSETTIKTILLVGETGAGKTTLINTMVNYLLGVEPEDGFWFEITKEDEKSQAESQTAAITVYEVFVETSSLSLRIIDTPGYGSTDGIDSDLEVAEMLLQLFRSEGGVHGINAVGLVVKLGQNRLTEFQSYILNAILSLFGKDIAKRIVPLITHSDGMSVSNIITALDKAEVPCAKDASGKPLYFMFNNRQSQAYEKGCEDLHRSAWDLGYRNIERFLRFLQNCDETEVKMTEKVLKKRKSLGAHIRKLQDDIEMEEGRQNELRQVQKALKKNKDNIRNNKNFAFNVWETFMDTAPIDLPWYELTQKAMCCTTCKENCHYPGCWWVKDLSMCSVMKDNRCTVCTGKCPVSAHVKEKWFYKPNKRHVETYFDDLRQKYGKEEDLEKKINESNVQMKNLLEKAYTCILELEKIALKKDSITILIHLDFLIQRMKVMGDEVKVKKLEDIQKRNEDPHQTRMVRWVSLKLSNSYVTVV</sequence>
<keyword evidence="3" id="KW-0175">Coiled coil</keyword>
<dbReference type="CDD" id="cd19802">
    <property type="entry name" value="Bbox1_TRIM8-like"/>
    <property type="match status" value="1"/>
</dbReference>
<organism evidence="5 6">
    <name type="scientific">Coilia grayii</name>
    <name type="common">Gray's grenadier anchovy</name>
    <dbReference type="NCBI Taxonomy" id="363190"/>
    <lineage>
        <taxon>Eukaryota</taxon>
        <taxon>Metazoa</taxon>
        <taxon>Chordata</taxon>
        <taxon>Craniata</taxon>
        <taxon>Vertebrata</taxon>
        <taxon>Euteleostomi</taxon>
        <taxon>Actinopterygii</taxon>
        <taxon>Neopterygii</taxon>
        <taxon>Teleostei</taxon>
        <taxon>Clupei</taxon>
        <taxon>Clupeiformes</taxon>
        <taxon>Clupeoidei</taxon>
        <taxon>Engraulidae</taxon>
        <taxon>Coilinae</taxon>
        <taxon>Coilia</taxon>
    </lineage>
</organism>
<evidence type="ECO:0000256" key="3">
    <source>
        <dbReference type="SAM" id="Coils"/>
    </source>
</evidence>
<dbReference type="InterPro" id="IPR025662">
    <property type="entry name" value="Sigma_54_int_dom_ATP-bd_1"/>
</dbReference>
<keyword evidence="6" id="KW-1185">Reference proteome</keyword>
<feature type="coiled-coil region" evidence="3">
    <location>
        <begin position="376"/>
        <end position="410"/>
    </location>
</feature>
<dbReference type="Gene3D" id="4.10.830.40">
    <property type="match status" value="1"/>
</dbReference>
<dbReference type="AlphaFoldDB" id="A0ABD1K7Z3"/>
<name>A0ABD1K7Z3_9TELE</name>